<evidence type="ECO:0000313" key="1">
    <source>
        <dbReference type="EMBL" id="KAJ1374912.1"/>
    </source>
</evidence>
<gene>
    <name evidence="1" type="ORF">KIN20_038112</name>
</gene>
<dbReference type="Proteomes" id="UP001196413">
    <property type="component" value="Unassembled WGS sequence"/>
</dbReference>
<dbReference type="EMBL" id="JAHQIW010007497">
    <property type="protein sequence ID" value="KAJ1374912.1"/>
    <property type="molecule type" value="Genomic_DNA"/>
</dbReference>
<accession>A0AAD5REN9</accession>
<dbReference type="SUPFAM" id="SSF50156">
    <property type="entry name" value="PDZ domain-like"/>
    <property type="match status" value="1"/>
</dbReference>
<sequence length="133" mass="15070">MLLLRCCTESGTDVELTLLLQRLQAVTKGDEAKEVVLRRTRLSDSWGFHVQDEGVVTDVEMYQTAWKASLRQGSRIVEIESLTVATLSFDKISEILSERETIRLLLISPANDGSPRRGCEDPHCPCRQRRLNI</sequence>
<comment type="caution">
    <text evidence="1">The sequence shown here is derived from an EMBL/GenBank/DDBJ whole genome shotgun (WGS) entry which is preliminary data.</text>
</comment>
<evidence type="ECO:0008006" key="3">
    <source>
        <dbReference type="Google" id="ProtNLM"/>
    </source>
</evidence>
<evidence type="ECO:0000313" key="2">
    <source>
        <dbReference type="Proteomes" id="UP001196413"/>
    </source>
</evidence>
<keyword evidence="2" id="KW-1185">Reference proteome</keyword>
<reference evidence="1" key="1">
    <citation type="submission" date="2021-06" db="EMBL/GenBank/DDBJ databases">
        <title>Parelaphostrongylus tenuis whole genome reference sequence.</title>
        <authorList>
            <person name="Garwood T.J."/>
            <person name="Larsen P.A."/>
            <person name="Fountain-Jones N.M."/>
            <person name="Garbe J.R."/>
            <person name="Macchietto M.G."/>
            <person name="Kania S.A."/>
            <person name="Gerhold R.W."/>
            <person name="Richards J.E."/>
            <person name="Wolf T.M."/>
        </authorList>
    </citation>
    <scope>NUCLEOTIDE SEQUENCE</scope>
    <source>
        <strain evidence="1">MNPRO001-30</strain>
        <tissue evidence="1">Meninges</tissue>
    </source>
</reference>
<dbReference type="Gene3D" id="2.30.42.10">
    <property type="match status" value="1"/>
</dbReference>
<dbReference type="InterPro" id="IPR036034">
    <property type="entry name" value="PDZ_sf"/>
</dbReference>
<dbReference type="AlphaFoldDB" id="A0AAD5REN9"/>
<protein>
    <recommendedName>
        <fullName evidence="3">PDZ domain-containing protein</fullName>
    </recommendedName>
</protein>
<name>A0AAD5REN9_PARTN</name>
<proteinExistence type="predicted"/>
<organism evidence="1 2">
    <name type="scientific">Parelaphostrongylus tenuis</name>
    <name type="common">Meningeal worm</name>
    <dbReference type="NCBI Taxonomy" id="148309"/>
    <lineage>
        <taxon>Eukaryota</taxon>
        <taxon>Metazoa</taxon>
        <taxon>Ecdysozoa</taxon>
        <taxon>Nematoda</taxon>
        <taxon>Chromadorea</taxon>
        <taxon>Rhabditida</taxon>
        <taxon>Rhabditina</taxon>
        <taxon>Rhabditomorpha</taxon>
        <taxon>Strongyloidea</taxon>
        <taxon>Metastrongylidae</taxon>
        <taxon>Parelaphostrongylus</taxon>
    </lineage>
</organism>